<reference evidence="6 7" key="1">
    <citation type="submission" date="2024-06" db="EMBL/GenBank/DDBJ databases">
        <title>Thioclava kandeliae sp. nov. from a rhizosphere soil sample of Kandelia candel in a mangrove.</title>
        <authorList>
            <person name="Mu T."/>
        </authorList>
    </citation>
    <scope>NUCLEOTIDE SEQUENCE [LARGE SCALE GENOMIC DNA]</scope>
    <source>
        <strain evidence="6 7">CPCC 100088</strain>
    </source>
</reference>
<dbReference type="PANTHER" id="PTHR30290:SF64">
    <property type="entry name" value="ABC TRANSPORTER PERIPLASMIC BINDING PROTEIN"/>
    <property type="match status" value="1"/>
</dbReference>
<accession>A0ABV1SD49</accession>
<evidence type="ECO:0000256" key="3">
    <source>
        <dbReference type="ARBA" id="ARBA00022729"/>
    </source>
</evidence>
<keyword evidence="3 4" id="KW-0732">Signal</keyword>
<dbReference type="Proteomes" id="UP001438953">
    <property type="component" value="Unassembled WGS sequence"/>
</dbReference>
<dbReference type="PANTHER" id="PTHR30290">
    <property type="entry name" value="PERIPLASMIC BINDING COMPONENT OF ABC TRANSPORTER"/>
    <property type="match status" value="1"/>
</dbReference>
<dbReference type="InterPro" id="IPR039424">
    <property type="entry name" value="SBP_5"/>
</dbReference>
<dbReference type="PIRSF" id="PIRSF002741">
    <property type="entry name" value="MppA"/>
    <property type="match status" value="1"/>
</dbReference>
<dbReference type="Gene3D" id="3.40.190.10">
    <property type="entry name" value="Periplasmic binding protein-like II"/>
    <property type="match status" value="1"/>
</dbReference>
<comment type="similarity">
    <text evidence="2">Belongs to the bacterial solute-binding protein 5 family.</text>
</comment>
<feature type="domain" description="Solute-binding protein family 5" evidence="5">
    <location>
        <begin position="142"/>
        <end position="538"/>
    </location>
</feature>
<dbReference type="Gene3D" id="3.10.105.10">
    <property type="entry name" value="Dipeptide-binding Protein, Domain 3"/>
    <property type="match status" value="1"/>
</dbReference>
<evidence type="ECO:0000256" key="1">
    <source>
        <dbReference type="ARBA" id="ARBA00004418"/>
    </source>
</evidence>
<evidence type="ECO:0000313" key="7">
    <source>
        <dbReference type="Proteomes" id="UP001438953"/>
    </source>
</evidence>
<comment type="subcellular location">
    <subcellularLocation>
        <location evidence="1">Periplasm</location>
    </subcellularLocation>
</comment>
<protein>
    <submittedName>
        <fullName evidence="6">Extracellular solute-binding protein</fullName>
    </submittedName>
</protein>
<name>A0ABV1SD49_9RHOB</name>
<evidence type="ECO:0000313" key="6">
    <source>
        <dbReference type="EMBL" id="MER5170837.1"/>
    </source>
</evidence>
<proteinExistence type="inferred from homology"/>
<feature type="signal peptide" evidence="4">
    <location>
        <begin position="1"/>
        <end position="33"/>
    </location>
</feature>
<dbReference type="RefSeq" id="WP_350934889.1">
    <property type="nucleotide sequence ID" value="NZ_JAYWLC010000002.1"/>
</dbReference>
<dbReference type="InterPro" id="IPR030678">
    <property type="entry name" value="Peptide/Ni-bd"/>
</dbReference>
<keyword evidence="7" id="KW-1185">Reference proteome</keyword>
<sequence length="636" mass="71475">MPERTRAYAQPKGMRRYLMPFAMMAALGTPAVAQDVAGEVSEAQEGGQTVISAYGISTLNDLKYPADFKHLDYVNPGAPKGGEISEWTTGSFDNYNPYSIQGRAAALSSAPQESILATTADTVGQAYCLMCTTMDYPESKDWVTFHLREGITFSDGTPMSARDILFSYEQLRDYGLSSFRQVLEQQVAKAEVIDDKTIKFTFTPDAPRRDIIQLVGGLPVFEQKQFERLGLTLDKTFPEALVGTGPYMYDSDKNNRTITWKRNPDYWGEDLPINVGRSNFDKLRIEYFGDYNAAFEAFKAGIYTFRNEASSNTWATGYTFPAVENGQVIKTELPNGNVASGQAFLLNMRHPVFEDPKVREAVGLAFNFEWSNKTPFYGLYERVNSIWENSSLEATGKPSPEELKILEPLKADLPEGVLTDDAVMAPVSGDRPLDRKNLRKAAKLLEEAGWIVGDDGLRRKDGKVLHIDILNDSQSFDRIINPYIENLKQLGIEAVNERVDDAQYENRRRSHDYDMITGQVGQDLLPGSGLQQYFGSKSTGDVFNGMGLANPAVDKLITLVEQAQTEDELTTRVHALDRVLRAIRFWVPQWYKNTYTVAYYDMYDHPETLPPYSLGEMDFWWYDAAKAEKLKASGAL</sequence>
<dbReference type="CDD" id="cd08497">
    <property type="entry name" value="MbnE-like"/>
    <property type="match status" value="1"/>
</dbReference>
<comment type="caution">
    <text evidence="6">The sequence shown here is derived from an EMBL/GenBank/DDBJ whole genome shotgun (WGS) entry which is preliminary data.</text>
</comment>
<dbReference type="SUPFAM" id="SSF53850">
    <property type="entry name" value="Periplasmic binding protein-like II"/>
    <property type="match status" value="1"/>
</dbReference>
<evidence type="ECO:0000256" key="4">
    <source>
        <dbReference type="SAM" id="SignalP"/>
    </source>
</evidence>
<dbReference type="Pfam" id="PF00496">
    <property type="entry name" value="SBP_bac_5"/>
    <property type="match status" value="1"/>
</dbReference>
<evidence type="ECO:0000259" key="5">
    <source>
        <dbReference type="Pfam" id="PF00496"/>
    </source>
</evidence>
<dbReference type="InterPro" id="IPR000914">
    <property type="entry name" value="SBP_5_dom"/>
</dbReference>
<dbReference type="EMBL" id="JAYWLC010000002">
    <property type="protein sequence ID" value="MER5170837.1"/>
    <property type="molecule type" value="Genomic_DNA"/>
</dbReference>
<organism evidence="6 7">
    <name type="scientific">Thioclava kandeliae</name>
    <dbReference type="NCBI Taxonomy" id="3070818"/>
    <lineage>
        <taxon>Bacteria</taxon>
        <taxon>Pseudomonadati</taxon>
        <taxon>Pseudomonadota</taxon>
        <taxon>Alphaproteobacteria</taxon>
        <taxon>Rhodobacterales</taxon>
        <taxon>Paracoccaceae</taxon>
        <taxon>Thioclava</taxon>
    </lineage>
</organism>
<gene>
    <name evidence="6" type="ORF">VSX56_03530</name>
</gene>
<evidence type="ECO:0000256" key="2">
    <source>
        <dbReference type="ARBA" id="ARBA00005695"/>
    </source>
</evidence>
<feature type="chain" id="PRO_5045492992" evidence="4">
    <location>
        <begin position="34"/>
        <end position="636"/>
    </location>
</feature>